<dbReference type="Gene3D" id="3.60.40.10">
    <property type="entry name" value="PPM-type phosphatase domain"/>
    <property type="match status" value="1"/>
</dbReference>
<dbReference type="GO" id="GO:0016791">
    <property type="term" value="F:phosphatase activity"/>
    <property type="evidence" value="ECO:0007669"/>
    <property type="project" value="TreeGrafter"/>
</dbReference>
<dbReference type="InterPro" id="IPR036457">
    <property type="entry name" value="PPM-type-like_dom_sf"/>
</dbReference>
<dbReference type="Pfam" id="PF07228">
    <property type="entry name" value="SpoIIE"/>
    <property type="match status" value="1"/>
</dbReference>
<dbReference type="Proteomes" id="UP000001444">
    <property type="component" value="Chromosome"/>
</dbReference>
<dbReference type="InterPro" id="IPR035965">
    <property type="entry name" value="PAS-like_dom_sf"/>
</dbReference>
<dbReference type="InterPro" id="IPR052016">
    <property type="entry name" value="Bact_Sigma-Reg"/>
</dbReference>
<dbReference type="PROSITE" id="PS50113">
    <property type="entry name" value="PAC"/>
    <property type="match status" value="1"/>
</dbReference>
<dbReference type="InterPro" id="IPR001610">
    <property type="entry name" value="PAC"/>
</dbReference>
<protein>
    <recommendedName>
        <fullName evidence="3">PAC domain-containing protein</fullName>
    </recommendedName>
</protein>
<evidence type="ECO:0000313" key="4">
    <source>
        <dbReference type="EMBL" id="CBG75447.1"/>
    </source>
</evidence>
<feature type="compositionally biased region" description="Pro residues" evidence="2">
    <location>
        <begin position="79"/>
        <end position="97"/>
    </location>
</feature>
<dbReference type="eggNOG" id="COG2208">
    <property type="taxonomic scope" value="Bacteria"/>
</dbReference>
<dbReference type="AlphaFoldDB" id="C9Z061"/>
<evidence type="ECO:0000259" key="3">
    <source>
        <dbReference type="PROSITE" id="PS50113"/>
    </source>
</evidence>
<dbReference type="InterPro" id="IPR000700">
    <property type="entry name" value="PAS-assoc_C"/>
</dbReference>
<sequence>MMPSPLSADRPSAQPPSRGTVDALISQTRRLRGDVDAVRRDAPVDTEDPEVRWQRALYDLALHQLSDLDDHLAQLRDGPAPPPAPAPAAPPPAPPRPSLLSRVGSAEWNLLTDEADWSGELYQILGRDPASPPLTLDELPSLVLDDDRPTLTAMVTDCLIDARRIDGEFRIVLPDGGVRTVHMMGEPVLDEDGATASMWAVLRDVSELRRSERVESETRDSLNRQRHIAQTEHRLAVALQEAVLPPWRASLRLPRQGPERLDLAAHYLPCSTSALIGGDWYDALELPGGESLLSVGDLTGHGVTVTSGMAMLIGALRGMAMAGTEPGPLMACLNQLLDTTVQPALGSAVCCRYRPATRTLVWAQAGHPAPLLFRDGTGHVLTAPDGVLLGATSGAVYGQAEVTLEQGDLLLLHTDGLVPRRDGEAAVERLLDLAPRFGGARTAQECVRTVVEEFGEAERADDACVLVARVSS</sequence>
<dbReference type="CDD" id="cd00130">
    <property type="entry name" value="PAS"/>
    <property type="match status" value="1"/>
</dbReference>
<organism evidence="4 5">
    <name type="scientific">Streptomyces scabiei (strain 87.22)</name>
    <dbReference type="NCBI Taxonomy" id="680198"/>
    <lineage>
        <taxon>Bacteria</taxon>
        <taxon>Bacillati</taxon>
        <taxon>Actinomycetota</taxon>
        <taxon>Actinomycetes</taxon>
        <taxon>Kitasatosporales</taxon>
        <taxon>Streptomycetaceae</taxon>
        <taxon>Streptomyces</taxon>
    </lineage>
</organism>
<feature type="domain" description="PAC" evidence="3">
    <location>
        <begin position="165"/>
        <end position="217"/>
    </location>
</feature>
<evidence type="ECO:0000256" key="1">
    <source>
        <dbReference type="ARBA" id="ARBA00022801"/>
    </source>
</evidence>
<evidence type="ECO:0000256" key="2">
    <source>
        <dbReference type="SAM" id="MobiDB-lite"/>
    </source>
</evidence>
<dbReference type="InterPro" id="IPR001932">
    <property type="entry name" value="PPM-type_phosphatase-like_dom"/>
</dbReference>
<evidence type="ECO:0000313" key="5">
    <source>
        <dbReference type="Proteomes" id="UP000001444"/>
    </source>
</evidence>
<dbReference type="SMART" id="SM00086">
    <property type="entry name" value="PAC"/>
    <property type="match status" value="1"/>
</dbReference>
<feature type="region of interest" description="Disordered" evidence="2">
    <location>
        <begin position="73"/>
        <end position="100"/>
    </location>
</feature>
<proteinExistence type="predicted"/>
<name>C9Z061_STRSW</name>
<reference evidence="4 5" key="1">
    <citation type="journal article" date="2010" name="Mol. Plant Microbe Interact.">
        <title>Streptomyces scabies 87-22 contains a coronafacic acid-like biosynthetic cluster that contributes to plant-microbe interactions.</title>
        <authorList>
            <person name="Bignell D.R."/>
            <person name="Seipke R.F."/>
            <person name="Huguet-Tapia J.C."/>
            <person name="Chambers A.H."/>
            <person name="Parry R.J."/>
            <person name="Loria R."/>
        </authorList>
    </citation>
    <scope>NUCLEOTIDE SEQUENCE [LARGE SCALE GENOMIC DNA]</scope>
    <source>
        <strain evidence="4 5">87.22</strain>
    </source>
</reference>
<dbReference type="HOGENOM" id="CLU_000445_43_9_11"/>
<dbReference type="Gene3D" id="3.30.450.20">
    <property type="entry name" value="PAS domain"/>
    <property type="match status" value="1"/>
</dbReference>
<feature type="region of interest" description="Disordered" evidence="2">
    <location>
        <begin position="1"/>
        <end position="20"/>
    </location>
</feature>
<dbReference type="InterPro" id="IPR000014">
    <property type="entry name" value="PAS"/>
</dbReference>
<gene>
    <name evidence="4" type="ordered locus">SCAB_85001</name>
</gene>
<dbReference type="PANTHER" id="PTHR43156">
    <property type="entry name" value="STAGE II SPORULATION PROTEIN E-RELATED"/>
    <property type="match status" value="1"/>
</dbReference>
<dbReference type="SMART" id="SM00331">
    <property type="entry name" value="PP2C_SIG"/>
    <property type="match status" value="1"/>
</dbReference>
<keyword evidence="1" id="KW-0378">Hydrolase</keyword>
<dbReference type="KEGG" id="scb:SCAB_85001"/>
<dbReference type="SUPFAM" id="SSF55785">
    <property type="entry name" value="PYP-like sensor domain (PAS domain)"/>
    <property type="match status" value="1"/>
</dbReference>
<accession>C9Z061</accession>
<dbReference type="SUPFAM" id="SSF81606">
    <property type="entry name" value="PP2C-like"/>
    <property type="match status" value="1"/>
</dbReference>
<dbReference type="InterPro" id="IPR013655">
    <property type="entry name" value="PAS_fold_3"/>
</dbReference>
<dbReference type="STRING" id="680198.SCAB_85001"/>
<dbReference type="Pfam" id="PF08447">
    <property type="entry name" value="PAS_3"/>
    <property type="match status" value="1"/>
</dbReference>
<dbReference type="EMBL" id="FN554889">
    <property type="protein sequence ID" value="CBG75447.1"/>
    <property type="molecule type" value="Genomic_DNA"/>
</dbReference>
<keyword evidence="5" id="KW-1185">Reference proteome</keyword>
<dbReference type="PANTHER" id="PTHR43156:SF2">
    <property type="entry name" value="STAGE II SPORULATION PROTEIN E"/>
    <property type="match status" value="1"/>
</dbReference>
<dbReference type="Gene3D" id="2.10.70.100">
    <property type="match status" value="1"/>
</dbReference>